<proteinExistence type="inferred from homology"/>
<evidence type="ECO:0000259" key="3">
    <source>
        <dbReference type="PROSITE" id="PS52035"/>
    </source>
</evidence>
<dbReference type="PROSITE" id="PS52035">
    <property type="entry name" value="PEPTIDASE_M14"/>
    <property type="match status" value="1"/>
</dbReference>
<protein>
    <recommendedName>
        <fullName evidence="3">Peptidase M14 domain-containing protein</fullName>
    </recommendedName>
</protein>
<dbReference type="Pfam" id="PF18027">
    <property type="entry name" value="Pepdidase_M14_N"/>
    <property type="match status" value="1"/>
</dbReference>
<evidence type="ECO:0000313" key="5">
    <source>
        <dbReference type="Proteomes" id="UP001056681"/>
    </source>
</evidence>
<name>A0ABY4T0A6_9GAMM</name>
<dbReference type="InterPro" id="IPR040626">
    <property type="entry name" value="Pepdidase_M14_N"/>
</dbReference>
<evidence type="ECO:0000256" key="1">
    <source>
        <dbReference type="ARBA" id="ARBA00001947"/>
    </source>
</evidence>
<dbReference type="Gene3D" id="2.60.40.3120">
    <property type="match status" value="1"/>
</dbReference>
<dbReference type="InterPro" id="IPR050821">
    <property type="entry name" value="Cytosolic_carboxypeptidase"/>
</dbReference>
<reference evidence="4" key="1">
    <citation type="submission" date="2020-10" db="EMBL/GenBank/DDBJ databases">
        <title>Whole-genome sequence of Luteibacter sp. EIF3.</title>
        <authorList>
            <person name="Friedrich I."/>
            <person name="Hertel R."/>
            <person name="Daniel R."/>
        </authorList>
    </citation>
    <scope>NUCLEOTIDE SEQUENCE</scope>
    <source>
        <strain evidence="4">EIF3</strain>
    </source>
</reference>
<keyword evidence="5" id="KW-1185">Reference proteome</keyword>
<dbReference type="InterPro" id="IPR000834">
    <property type="entry name" value="Peptidase_M14"/>
</dbReference>
<comment type="cofactor">
    <cofactor evidence="1">
        <name>Zn(2+)</name>
        <dbReference type="ChEBI" id="CHEBI:29105"/>
    </cofactor>
</comment>
<dbReference type="PANTHER" id="PTHR12756:SF11">
    <property type="entry name" value="CYTOSOLIC CARBOXYPEPTIDASE 1"/>
    <property type="match status" value="1"/>
</dbReference>
<dbReference type="PANTHER" id="PTHR12756">
    <property type="entry name" value="CYTOSOLIC CARBOXYPEPTIDASE"/>
    <property type="match status" value="1"/>
</dbReference>
<comment type="similarity">
    <text evidence="2">Belongs to the peptidase M14 family.</text>
</comment>
<dbReference type="SUPFAM" id="SSF53187">
    <property type="entry name" value="Zn-dependent exopeptidases"/>
    <property type="match status" value="1"/>
</dbReference>
<feature type="domain" description="Peptidase M14" evidence="3">
    <location>
        <begin position="182"/>
        <end position="467"/>
    </location>
</feature>
<gene>
    <name evidence="4" type="ORF">IM816_12980</name>
</gene>
<evidence type="ECO:0000256" key="2">
    <source>
        <dbReference type="PROSITE-ProRule" id="PRU01379"/>
    </source>
</evidence>
<dbReference type="Gene3D" id="3.40.630.10">
    <property type="entry name" value="Zn peptidases"/>
    <property type="match status" value="1"/>
</dbReference>
<sequence length="499" mass="56767">MPSFVRINTTRCGVMALCRPQCSPKKVRKRHIQGNAPMKYPRAMLTLAVAFCATTSHATTFQANFPSGSIGEVTRLDADGLHWQLALRDDNDNAALPHKFRAWWYVRANDVSVTKPMTLAFTRIGWNYDFRPVYSYDNKRWHYFEDGEARFEPGCRIAEPDTCRMTITKAFDRPVVWIARTFPYTYADLRAYLRKFTFSPYVKRVGIGKSPILGKTIPAVRIASPRQGQRQRIVIHARTHAAETGPSYVVEGLMNALTRNDALGQRLRDRYVFDMVPMHNIDGVQLGNYRTNGSSLNLENRWFMDKAVAFPISLLPEAPEENQQLNRAVFAPAVSDQETPTVLALNLHASNSAPNTQAFFFPHFGGDPARYSSEQSALWRKQLSFIRAVASHYDGRIEQPPADGGAGFLNSAFVESWWWHHQQEQVNAITLETTYGRAGFDHWITQDDLRRLGEALALAIDGMDRPHSRSVRSLDDPARANDVFREPFKPEIYENEAEH</sequence>
<evidence type="ECO:0000313" key="4">
    <source>
        <dbReference type="EMBL" id="URL57535.1"/>
    </source>
</evidence>
<accession>A0ABY4T0A6</accession>
<dbReference type="RefSeq" id="WP_250338405.1">
    <property type="nucleotide sequence ID" value="NZ_CP063231.1"/>
</dbReference>
<dbReference type="Pfam" id="PF00246">
    <property type="entry name" value="Peptidase_M14"/>
    <property type="match status" value="1"/>
</dbReference>
<dbReference type="Proteomes" id="UP001056681">
    <property type="component" value="Chromosome"/>
</dbReference>
<feature type="active site" description="Proton donor/acceptor" evidence="2">
    <location>
        <position position="432"/>
    </location>
</feature>
<dbReference type="EMBL" id="CP063231">
    <property type="protein sequence ID" value="URL57535.1"/>
    <property type="molecule type" value="Genomic_DNA"/>
</dbReference>
<organism evidence="4 5">
    <name type="scientific">Luteibacter flocculans</name>
    <dbReference type="NCBI Taxonomy" id="2780091"/>
    <lineage>
        <taxon>Bacteria</taxon>
        <taxon>Pseudomonadati</taxon>
        <taxon>Pseudomonadota</taxon>
        <taxon>Gammaproteobacteria</taxon>
        <taxon>Lysobacterales</taxon>
        <taxon>Rhodanobacteraceae</taxon>
        <taxon>Luteibacter</taxon>
    </lineage>
</organism>